<keyword evidence="7" id="KW-0547">Nucleotide-binding</keyword>
<evidence type="ECO:0000256" key="1">
    <source>
        <dbReference type="ARBA" id="ARBA00004555"/>
    </source>
</evidence>
<keyword evidence="4" id="KW-1015">Disulfide bond</keyword>
<keyword evidence="5" id="KW-0325">Glycoprotein</keyword>
<keyword evidence="8" id="KW-0464">Manganese</keyword>
<evidence type="ECO:0000256" key="2">
    <source>
        <dbReference type="ARBA" id="ARBA00006557"/>
    </source>
</evidence>
<evidence type="ECO:0000313" key="10">
    <source>
        <dbReference type="EMBL" id="CAB0013356.1"/>
    </source>
</evidence>
<feature type="active site" evidence="6">
    <location>
        <position position="69"/>
    </location>
</feature>
<evidence type="ECO:0000256" key="7">
    <source>
        <dbReference type="PIRSR" id="PIRSR624869-2"/>
    </source>
</evidence>
<reference evidence="10 11" key="1">
    <citation type="submission" date="2020-02" db="EMBL/GenBank/DDBJ databases">
        <authorList>
            <person name="Ferguson B K."/>
        </authorList>
    </citation>
    <scope>NUCLEOTIDE SEQUENCE [LARGE SCALE GENOMIC DNA]</scope>
</reference>
<dbReference type="PANTHER" id="PTHR12450:SF14">
    <property type="entry name" value="GLYCOSAMINOGLYCAN XYLOSYLKINASE"/>
    <property type="match status" value="1"/>
</dbReference>
<proteinExistence type="inferred from homology"/>
<keyword evidence="3" id="KW-0333">Golgi apparatus</keyword>
<organism evidence="10 11">
    <name type="scientific">Nesidiocoris tenuis</name>
    <dbReference type="NCBI Taxonomy" id="355587"/>
    <lineage>
        <taxon>Eukaryota</taxon>
        <taxon>Metazoa</taxon>
        <taxon>Ecdysozoa</taxon>
        <taxon>Arthropoda</taxon>
        <taxon>Hexapoda</taxon>
        <taxon>Insecta</taxon>
        <taxon>Pterygota</taxon>
        <taxon>Neoptera</taxon>
        <taxon>Paraneoptera</taxon>
        <taxon>Hemiptera</taxon>
        <taxon>Heteroptera</taxon>
        <taxon>Panheteroptera</taxon>
        <taxon>Cimicomorpha</taxon>
        <taxon>Miridae</taxon>
        <taxon>Dicyphina</taxon>
        <taxon>Nesidiocoris</taxon>
    </lineage>
</organism>
<comment type="cofactor">
    <cofactor evidence="8">
        <name>Mn(2+)</name>
        <dbReference type="ChEBI" id="CHEBI:29035"/>
    </cofactor>
</comment>
<comment type="similarity">
    <text evidence="2">Belongs to the FAM20 family.</text>
</comment>
<accession>A0A6H5HAE1</accession>
<dbReference type="Proteomes" id="UP000479000">
    <property type="component" value="Unassembled WGS sequence"/>
</dbReference>
<dbReference type="EMBL" id="CADCXU010026570">
    <property type="protein sequence ID" value="CAB0013356.1"/>
    <property type="molecule type" value="Genomic_DNA"/>
</dbReference>
<feature type="binding site" evidence="8">
    <location>
        <position position="86"/>
    </location>
    <ligand>
        <name>Mn(2+)</name>
        <dbReference type="ChEBI" id="CHEBI:29035"/>
    </ligand>
</feature>
<comment type="subcellular location">
    <subcellularLocation>
        <location evidence="1">Golgi apparatus</location>
    </subcellularLocation>
</comment>
<keyword evidence="7" id="KW-0067">ATP-binding</keyword>
<evidence type="ECO:0000259" key="9">
    <source>
        <dbReference type="Pfam" id="PF06702"/>
    </source>
</evidence>
<dbReference type="GO" id="GO:0005794">
    <property type="term" value="C:Golgi apparatus"/>
    <property type="evidence" value="ECO:0007669"/>
    <property type="project" value="UniProtKB-SubCell"/>
</dbReference>
<keyword evidence="8" id="KW-0479">Metal-binding</keyword>
<feature type="domain" description="FAM20 C-terminal" evidence="9">
    <location>
        <begin position="28"/>
        <end position="89"/>
    </location>
</feature>
<dbReference type="PANTHER" id="PTHR12450">
    <property type="entry name" value="DENTIN MATRIX PROTEIN 4 PROTEIN FAM20"/>
    <property type="match status" value="1"/>
</dbReference>
<sequence>MCSPVRTIASSLAHTQRFKSPEITTFFIRWQMHANYCSLVKRSKKYQDESKLLNLIETSIFDFLIDNGDRHHYERFASGGPVLLIDNGKR</sequence>
<dbReference type="AlphaFoldDB" id="A0A6H5HAE1"/>
<evidence type="ECO:0000256" key="3">
    <source>
        <dbReference type="ARBA" id="ARBA00023034"/>
    </source>
</evidence>
<evidence type="ECO:0000256" key="4">
    <source>
        <dbReference type="ARBA" id="ARBA00023157"/>
    </source>
</evidence>
<evidence type="ECO:0000313" key="11">
    <source>
        <dbReference type="Proteomes" id="UP000479000"/>
    </source>
</evidence>
<dbReference type="GO" id="GO:0016773">
    <property type="term" value="F:phosphotransferase activity, alcohol group as acceptor"/>
    <property type="evidence" value="ECO:0007669"/>
    <property type="project" value="TreeGrafter"/>
</dbReference>
<dbReference type="GO" id="GO:0005524">
    <property type="term" value="F:ATP binding"/>
    <property type="evidence" value="ECO:0007669"/>
    <property type="project" value="UniProtKB-KW"/>
</dbReference>
<evidence type="ECO:0000256" key="5">
    <source>
        <dbReference type="ARBA" id="ARBA00023180"/>
    </source>
</evidence>
<feature type="binding site" evidence="7">
    <location>
        <position position="86"/>
    </location>
    <ligand>
        <name>ATP</name>
        <dbReference type="ChEBI" id="CHEBI:30616"/>
    </ligand>
</feature>
<dbReference type="InterPro" id="IPR024869">
    <property type="entry name" value="FAM20"/>
</dbReference>
<dbReference type="Pfam" id="PF06702">
    <property type="entry name" value="Fam20C"/>
    <property type="match status" value="1"/>
</dbReference>
<name>A0A6H5HAE1_9HEMI</name>
<dbReference type="GO" id="GO:0046872">
    <property type="term" value="F:metal ion binding"/>
    <property type="evidence" value="ECO:0007669"/>
    <property type="project" value="UniProtKB-KW"/>
</dbReference>
<keyword evidence="11" id="KW-1185">Reference proteome</keyword>
<gene>
    <name evidence="10" type="ORF">NTEN_LOCUS17967</name>
</gene>
<feature type="binding site" evidence="7">
    <location>
        <position position="74"/>
    </location>
    <ligand>
        <name>ATP</name>
        <dbReference type="ChEBI" id="CHEBI:30616"/>
    </ligand>
</feature>
<evidence type="ECO:0000256" key="6">
    <source>
        <dbReference type="PIRSR" id="PIRSR624869-1"/>
    </source>
</evidence>
<protein>
    <recommendedName>
        <fullName evidence="9">FAM20 C-terminal domain-containing protein</fullName>
    </recommendedName>
</protein>
<dbReference type="OrthoDB" id="8583677at2759"/>
<evidence type="ECO:0000256" key="8">
    <source>
        <dbReference type="PIRSR" id="PIRSR624869-3"/>
    </source>
</evidence>
<dbReference type="InterPro" id="IPR009581">
    <property type="entry name" value="FAM20_C"/>
</dbReference>